<comment type="caution">
    <text evidence="13">The sequence shown here is derived from an EMBL/GenBank/DDBJ whole genome shotgun (WGS) entry which is preliminary data.</text>
</comment>
<dbReference type="Gene3D" id="1.10.510.10">
    <property type="entry name" value="Transferase(Phosphotransferase) domain 1"/>
    <property type="match status" value="1"/>
</dbReference>
<evidence type="ECO:0000256" key="8">
    <source>
        <dbReference type="ARBA" id="ARBA00022989"/>
    </source>
</evidence>
<evidence type="ECO:0000256" key="1">
    <source>
        <dbReference type="ARBA" id="ARBA00004167"/>
    </source>
</evidence>
<comment type="subcellular location">
    <subcellularLocation>
        <location evidence="1">Membrane</location>
        <topology evidence="1">Single-pass membrane protein</topology>
    </subcellularLocation>
</comment>
<evidence type="ECO:0000256" key="4">
    <source>
        <dbReference type="ARBA" id="ARBA00022692"/>
    </source>
</evidence>
<dbReference type="GO" id="GO:0005524">
    <property type="term" value="F:ATP binding"/>
    <property type="evidence" value="ECO:0007669"/>
    <property type="project" value="UniProtKB-KW"/>
</dbReference>
<accession>A0AAV2Z4M3</accession>
<evidence type="ECO:0000256" key="2">
    <source>
        <dbReference type="ARBA" id="ARBA00022527"/>
    </source>
</evidence>
<feature type="compositionally biased region" description="Low complexity" evidence="11">
    <location>
        <begin position="172"/>
        <end position="185"/>
    </location>
</feature>
<feature type="region of interest" description="Disordered" evidence="11">
    <location>
        <begin position="132"/>
        <end position="185"/>
    </location>
</feature>
<feature type="compositionally biased region" description="Polar residues" evidence="11">
    <location>
        <begin position="411"/>
        <end position="429"/>
    </location>
</feature>
<feature type="transmembrane region" description="Helical" evidence="12">
    <location>
        <begin position="384"/>
        <end position="406"/>
    </location>
</feature>
<sequence>PVHQFNARPDDSAEFASKLEENWLPQLKVPTYHTNVPICNTADTTLSLIDTSTALCSISVNLKIFTVLPTKANKLSFCSCTDTITVLNTISPFPNCYFELLDGSGKKLVLKSYLADLFGSCPGVTFAGSKTATSDTSNGSGISGTTFNTTGGTTTTFVPSPIGPNPAIGVTSAPSTTSSNEKSSSNTGTIIGVVVGVAVLLIAIAVCICVRRRKAPNGAAAKELDSPVEQETVTNQTLRTTTMRSAATRATDLSASNSSYLPVLSPLTKGSEPKLGNDPVISMARIPLEKIQFGDRISRGGYGEVYRGTYQSRAFSPACPSSIVDLAYRCVQLDAASRPSASEVLYELQRVLRDTIKQLNTLTTLPACSFDIANTGKRMMLKSYLYKLFAGCPGAQFSSVAAAGSLDTSLSMDGSGTSESAKTVTGSNGKETKGNDPSSKKKKSHGSSDATNDPPAEDSEHKTAAKKSYVTPLAAVLATLLVVGALAGVWIWRRKSTKARAKASDEHEGVISAGSSYNATQSPVSSGKLAILSSDATITMSRIPLEKITFGDRISRGGYGEVYRGTYQSRAFSPACPASVVELANRCVELDAALRPSASEVLYELQRVLRNPARS</sequence>
<keyword evidence="7" id="KW-0067">ATP-binding</keyword>
<keyword evidence="14" id="KW-1185">Reference proteome</keyword>
<dbReference type="Proteomes" id="UP001146120">
    <property type="component" value="Unassembled WGS sequence"/>
</dbReference>
<evidence type="ECO:0000256" key="7">
    <source>
        <dbReference type="ARBA" id="ARBA00022840"/>
    </source>
</evidence>
<organism evidence="13 14">
    <name type="scientific">Lagenidium giganteum</name>
    <dbReference type="NCBI Taxonomy" id="4803"/>
    <lineage>
        <taxon>Eukaryota</taxon>
        <taxon>Sar</taxon>
        <taxon>Stramenopiles</taxon>
        <taxon>Oomycota</taxon>
        <taxon>Peronosporomycetes</taxon>
        <taxon>Pythiales</taxon>
        <taxon>Pythiaceae</taxon>
    </lineage>
</organism>
<feature type="compositionally biased region" description="Low complexity" evidence="11">
    <location>
        <begin position="133"/>
        <end position="157"/>
    </location>
</feature>
<dbReference type="GO" id="GO:0071363">
    <property type="term" value="P:cellular response to growth factor stimulus"/>
    <property type="evidence" value="ECO:0007669"/>
    <property type="project" value="TreeGrafter"/>
</dbReference>
<keyword evidence="6" id="KW-0418">Kinase</keyword>
<evidence type="ECO:0000313" key="14">
    <source>
        <dbReference type="Proteomes" id="UP001146120"/>
    </source>
</evidence>
<evidence type="ECO:0008006" key="15">
    <source>
        <dbReference type="Google" id="ProtNLM"/>
    </source>
</evidence>
<dbReference type="GO" id="GO:0004675">
    <property type="term" value="F:transmembrane receptor protein serine/threonine kinase activity"/>
    <property type="evidence" value="ECO:0007669"/>
    <property type="project" value="InterPro"/>
</dbReference>
<evidence type="ECO:0000256" key="3">
    <source>
        <dbReference type="ARBA" id="ARBA00022679"/>
    </source>
</evidence>
<evidence type="ECO:0000256" key="11">
    <source>
        <dbReference type="SAM" id="MobiDB-lite"/>
    </source>
</evidence>
<dbReference type="PANTHER" id="PTHR23255">
    <property type="entry name" value="TRANSFORMING GROWTH FACTOR-BETA RECEPTOR TYPE I AND II"/>
    <property type="match status" value="1"/>
</dbReference>
<name>A0AAV2Z4M3_9STRA</name>
<feature type="transmembrane region" description="Helical" evidence="12">
    <location>
        <begin position="190"/>
        <end position="210"/>
    </location>
</feature>
<reference evidence="13" key="2">
    <citation type="journal article" date="2023" name="Microbiol Resour">
        <title>Decontamination and Annotation of the Draft Genome Sequence of the Oomycete Lagenidium giganteum ARSEF 373.</title>
        <authorList>
            <person name="Morgan W.R."/>
            <person name="Tartar A."/>
        </authorList>
    </citation>
    <scope>NUCLEOTIDE SEQUENCE</scope>
    <source>
        <strain evidence="13">ARSEF 373</strain>
    </source>
</reference>
<dbReference type="InterPro" id="IPR000333">
    <property type="entry name" value="TGFB_receptor"/>
</dbReference>
<keyword evidence="10" id="KW-0675">Receptor</keyword>
<evidence type="ECO:0000256" key="12">
    <source>
        <dbReference type="SAM" id="Phobius"/>
    </source>
</evidence>
<evidence type="ECO:0000256" key="10">
    <source>
        <dbReference type="ARBA" id="ARBA00023170"/>
    </source>
</evidence>
<dbReference type="EMBL" id="DAKRPA010000055">
    <property type="protein sequence ID" value="DBA01014.1"/>
    <property type="molecule type" value="Genomic_DNA"/>
</dbReference>
<evidence type="ECO:0000313" key="13">
    <source>
        <dbReference type="EMBL" id="DBA01014.1"/>
    </source>
</evidence>
<reference evidence="13" key="1">
    <citation type="submission" date="2022-11" db="EMBL/GenBank/DDBJ databases">
        <authorList>
            <person name="Morgan W.R."/>
            <person name="Tartar A."/>
        </authorList>
    </citation>
    <scope>NUCLEOTIDE SEQUENCE</scope>
    <source>
        <strain evidence="13">ARSEF 373</strain>
    </source>
</reference>
<keyword evidence="2" id="KW-0723">Serine/threonine-protein kinase</keyword>
<keyword evidence="9 12" id="KW-0472">Membrane</keyword>
<feature type="non-terminal residue" evidence="13">
    <location>
        <position position="1"/>
    </location>
</feature>
<feature type="region of interest" description="Disordered" evidence="11">
    <location>
        <begin position="411"/>
        <end position="463"/>
    </location>
</feature>
<protein>
    <recommendedName>
        <fullName evidence="15">Protein kinase domain-containing protein</fullName>
    </recommendedName>
</protein>
<proteinExistence type="predicted"/>
<keyword evidence="8 12" id="KW-1133">Transmembrane helix</keyword>
<keyword evidence="3" id="KW-0808">Transferase</keyword>
<gene>
    <name evidence="13" type="ORF">N0F65_006275</name>
</gene>
<dbReference type="PANTHER" id="PTHR23255:SF72">
    <property type="entry name" value="RECEPTOR PROTEIN SERINE_THREONINE KINASE"/>
    <property type="match status" value="1"/>
</dbReference>
<evidence type="ECO:0000256" key="5">
    <source>
        <dbReference type="ARBA" id="ARBA00022741"/>
    </source>
</evidence>
<keyword evidence="4 12" id="KW-0812">Transmembrane</keyword>
<evidence type="ECO:0000256" key="9">
    <source>
        <dbReference type="ARBA" id="ARBA00023136"/>
    </source>
</evidence>
<dbReference type="AlphaFoldDB" id="A0AAV2Z4M3"/>
<dbReference type="GO" id="GO:0043235">
    <property type="term" value="C:receptor complex"/>
    <property type="evidence" value="ECO:0007669"/>
    <property type="project" value="TreeGrafter"/>
</dbReference>
<evidence type="ECO:0000256" key="6">
    <source>
        <dbReference type="ARBA" id="ARBA00022777"/>
    </source>
</evidence>
<keyword evidence="5" id="KW-0547">Nucleotide-binding</keyword>
<dbReference type="GO" id="GO:0005886">
    <property type="term" value="C:plasma membrane"/>
    <property type="evidence" value="ECO:0007669"/>
    <property type="project" value="TreeGrafter"/>
</dbReference>
<feature type="transmembrane region" description="Helical" evidence="12">
    <location>
        <begin position="469"/>
        <end position="492"/>
    </location>
</feature>